<feature type="region of interest" description="Disordered" evidence="3">
    <location>
        <begin position="1"/>
        <end position="21"/>
    </location>
</feature>
<dbReference type="GO" id="GO:0000379">
    <property type="term" value="P:tRNA-type intron splice site recognition and cleavage"/>
    <property type="evidence" value="ECO:0007669"/>
    <property type="project" value="TreeGrafter"/>
</dbReference>
<protein>
    <recommendedName>
        <fullName evidence="4">tRNA-splicing endonuclease subunit Sen54 N-terminal domain-containing protein</fullName>
    </recommendedName>
</protein>
<gene>
    <name evidence="5" type="ORF">KUCA_T00000373001</name>
</gene>
<dbReference type="HOGENOM" id="CLU_028449_0_1_1"/>
<dbReference type="AlphaFoldDB" id="W6MFM3"/>
<evidence type="ECO:0000259" key="4">
    <source>
        <dbReference type="Pfam" id="PF12928"/>
    </source>
</evidence>
<accession>W6MFM3</accession>
<name>W6MFM3_9ASCO</name>
<evidence type="ECO:0000256" key="3">
    <source>
        <dbReference type="SAM" id="MobiDB-lite"/>
    </source>
</evidence>
<dbReference type="PANTHER" id="PTHR21027:SF1">
    <property type="entry name" value="TRNA-SPLICING ENDONUCLEASE SUBUNIT SEN54"/>
    <property type="match status" value="1"/>
</dbReference>
<reference evidence="5" key="2">
    <citation type="submission" date="2014-02" db="EMBL/GenBank/DDBJ databases">
        <title>Complete DNA sequence of /Kuraishia capsulata/ illustrates novel genomic features among budding yeasts (/Saccharomycotina/).</title>
        <authorList>
            <person name="Morales L."/>
            <person name="Noel B."/>
            <person name="Porcel B."/>
            <person name="Marcet-Houben M."/>
            <person name="Hullo M-F."/>
            <person name="Sacerdot C."/>
            <person name="Tekaia F."/>
            <person name="Leh-Louis V."/>
            <person name="Despons L."/>
            <person name="Khanna V."/>
            <person name="Aury J-M."/>
            <person name="Barbe V."/>
            <person name="Couloux A."/>
            <person name="Labadie K."/>
            <person name="Pelletier E."/>
            <person name="Souciet J-L."/>
            <person name="Boekhout T."/>
            <person name="Gabaldon T."/>
            <person name="Wincker P."/>
            <person name="Dujon B."/>
        </authorList>
    </citation>
    <scope>NUCLEOTIDE SEQUENCE</scope>
    <source>
        <strain evidence="5">CBS 1993</strain>
    </source>
</reference>
<dbReference type="RefSeq" id="XP_022456428.1">
    <property type="nucleotide sequence ID" value="XM_022604906.1"/>
</dbReference>
<dbReference type="OrthoDB" id="408683at2759"/>
<dbReference type="EMBL" id="HG793125">
    <property type="protein sequence ID" value="CDK24411.1"/>
    <property type="molecule type" value="Genomic_DNA"/>
</dbReference>
<dbReference type="Proteomes" id="UP000019384">
    <property type="component" value="Unassembled WGS sequence"/>
</dbReference>
<dbReference type="STRING" id="1382522.W6MFM3"/>
<evidence type="ECO:0000313" key="5">
    <source>
        <dbReference type="EMBL" id="CDK24411.1"/>
    </source>
</evidence>
<keyword evidence="2" id="KW-0819">tRNA processing</keyword>
<dbReference type="InterPro" id="IPR024337">
    <property type="entry name" value="tRNA_splic_suSen54"/>
</dbReference>
<organism evidence="5 6">
    <name type="scientific">Kuraishia capsulata CBS 1993</name>
    <dbReference type="NCBI Taxonomy" id="1382522"/>
    <lineage>
        <taxon>Eukaryota</taxon>
        <taxon>Fungi</taxon>
        <taxon>Dikarya</taxon>
        <taxon>Ascomycota</taxon>
        <taxon>Saccharomycotina</taxon>
        <taxon>Pichiomycetes</taxon>
        <taxon>Pichiales</taxon>
        <taxon>Pichiaceae</taxon>
        <taxon>Kuraishia</taxon>
    </lineage>
</organism>
<comment type="similarity">
    <text evidence="1">Belongs to the SEN54 family.</text>
</comment>
<keyword evidence="6" id="KW-1185">Reference proteome</keyword>
<evidence type="ECO:0000256" key="2">
    <source>
        <dbReference type="ARBA" id="ARBA00022694"/>
    </source>
</evidence>
<dbReference type="GeneID" id="34517816"/>
<dbReference type="InterPro" id="IPR024336">
    <property type="entry name" value="tRNA_splic_suSen54_N"/>
</dbReference>
<dbReference type="PANTHER" id="PTHR21027">
    <property type="entry name" value="TRNA-SPLICING ENDONUCLEASE SUBUNIT SEN54"/>
    <property type="match status" value="1"/>
</dbReference>
<proteinExistence type="inferred from homology"/>
<reference evidence="5" key="1">
    <citation type="submission" date="2013-12" db="EMBL/GenBank/DDBJ databases">
        <authorList>
            <person name="Genoscope - CEA"/>
        </authorList>
    </citation>
    <scope>NUCLEOTIDE SEQUENCE</scope>
    <source>
        <strain evidence="5">CBS 1993</strain>
    </source>
</reference>
<evidence type="ECO:0000256" key="1">
    <source>
        <dbReference type="ARBA" id="ARBA00005736"/>
    </source>
</evidence>
<dbReference type="GO" id="GO:0000214">
    <property type="term" value="C:tRNA-intron endonuclease complex"/>
    <property type="evidence" value="ECO:0007669"/>
    <property type="project" value="TreeGrafter"/>
</dbReference>
<feature type="domain" description="tRNA-splicing endonuclease subunit Sen54 N-terminal" evidence="4">
    <location>
        <begin position="95"/>
        <end position="145"/>
    </location>
</feature>
<dbReference type="Pfam" id="PF12928">
    <property type="entry name" value="tRNA_int_end_N2"/>
    <property type="match status" value="1"/>
</dbReference>
<evidence type="ECO:0000313" key="6">
    <source>
        <dbReference type="Proteomes" id="UP000019384"/>
    </source>
</evidence>
<sequence>MEQEEDDLLNFDSSNQPDDDFGEVIQDWAVVAQKYQGKKRNTVPKRGVKDAEPLAQESTTYDERMLSEARNTMYEALSKTRRVPVPGNGSMDPLTIRYDRQTGEFYMTQPKGKFLETLGKTDRDGKTVWMFPEEAVFLVERGSCIAKYSDDDSHVLSLEELYSMAFANPGDYEKFMCYSHLKRCGYTIQRHAEYDEMIPLVTEVMVPVLSTKRFQLGHLANYLTRSLSWFRRLILPLVDRIGLFCFNGGLSRYPLLHPQHFEFSRYFRYSSMFSQLQTVFLRPSSHQEVQANQQTKYRICFNIWKPTPGFRKKSPPVPDFQVCVIDVNSTNFPSFEEVRSLLGRCDSHTVKKVERTSVATGPDDFKLKYGEKHILICIIDQGVMNFVRLNDSSFASEGLIWQDQWLQKKKFAPRKGGRKNRRKQ</sequence>